<dbReference type="EMBL" id="JBBEGN010000005">
    <property type="protein sequence ID" value="MEJ2868662.1"/>
    <property type="molecule type" value="Genomic_DNA"/>
</dbReference>
<reference evidence="1 2" key="1">
    <citation type="submission" date="2024-03" db="EMBL/GenBank/DDBJ databases">
        <title>Actinomycetospora sp. OC33-EN08, a novel actinomycete isolated from wild orchid (Aerides multiflora).</title>
        <authorList>
            <person name="Suriyachadkun C."/>
        </authorList>
    </citation>
    <scope>NUCLEOTIDE SEQUENCE [LARGE SCALE GENOMIC DNA]</scope>
    <source>
        <strain evidence="1 2">OC33-EN08</strain>
    </source>
</reference>
<evidence type="ECO:0000313" key="1">
    <source>
        <dbReference type="EMBL" id="MEJ2868662.1"/>
    </source>
</evidence>
<evidence type="ECO:0000313" key="2">
    <source>
        <dbReference type="Proteomes" id="UP001385809"/>
    </source>
</evidence>
<dbReference type="Proteomes" id="UP001385809">
    <property type="component" value="Unassembled WGS sequence"/>
</dbReference>
<protein>
    <submittedName>
        <fullName evidence="1">Uncharacterized protein</fullName>
    </submittedName>
</protein>
<keyword evidence="2" id="KW-1185">Reference proteome</keyword>
<organism evidence="1 2">
    <name type="scientific">Actinomycetospora aurantiaca</name>
    <dbReference type="NCBI Taxonomy" id="3129233"/>
    <lineage>
        <taxon>Bacteria</taxon>
        <taxon>Bacillati</taxon>
        <taxon>Actinomycetota</taxon>
        <taxon>Actinomycetes</taxon>
        <taxon>Pseudonocardiales</taxon>
        <taxon>Pseudonocardiaceae</taxon>
        <taxon>Actinomycetospora</taxon>
    </lineage>
</organism>
<comment type="caution">
    <text evidence="1">The sequence shown here is derived from an EMBL/GenBank/DDBJ whole genome shotgun (WGS) entry which is preliminary data.</text>
</comment>
<accession>A0ABU8MNF0</accession>
<proteinExistence type="predicted"/>
<name>A0ABU8MNF0_9PSEU</name>
<sequence length="73" mass="7218">MRSGCLQGCSTGTSSAGATVLVQPCDTHRRPTGPALVVGPLHEPADVAECCAWLRAGAPAPAPSHLVAGVLSG</sequence>
<gene>
    <name evidence="1" type="ORF">WCD74_12895</name>
</gene>
<dbReference type="RefSeq" id="WP_337695237.1">
    <property type="nucleotide sequence ID" value="NZ_JBBEGN010000005.1"/>
</dbReference>